<evidence type="ECO:0000259" key="1">
    <source>
        <dbReference type="PROSITE" id="PS51352"/>
    </source>
</evidence>
<dbReference type="Pfam" id="PF00578">
    <property type="entry name" value="AhpC-TSA"/>
    <property type="match status" value="1"/>
</dbReference>
<organism evidence="2">
    <name type="scientific">Acidithiobacillus sulfuriphilus</name>
    <dbReference type="NCBI Taxonomy" id="1867749"/>
    <lineage>
        <taxon>Bacteria</taxon>
        <taxon>Pseudomonadati</taxon>
        <taxon>Pseudomonadota</taxon>
        <taxon>Acidithiobacillia</taxon>
        <taxon>Acidithiobacillales</taxon>
        <taxon>Acidithiobacillaceae</taxon>
        <taxon>Acidithiobacillus</taxon>
    </lineage>
</organism>
<dbReference type="SUPFAM" id="SSF52833">
    <property type="entry name" value="Thioredoxin-like"/>
    <property type="match status" value="1"/>
</dbReference>
<dbReference type="RefSeq" id="WP_123105396.1">
    <property type="nucleotide sequence ID" value="NZ_CP127527.1"/>
</dbReference>
<dbReference type="EMBL" id="RIZI01000188">
    <property type="protein sequence ID" value="RNF59243.1"/>
    <property type="molecule type" value="Genomic_DNA"/>
</dbReference>
<sequence>MATTAKDLPLGSTIPDFCLPVGGRRELWCRTDHQGRPTLVMFICNHCPYVLHISRKLGELTAQWMTQGLTVVGINSNDPEHYPDDAPEKMPAEAVRAGYVFPYLFDAEQTVAKAFHAVCTPDIFLFDSTGRLAYHGQFDDSRPKNALPTDGKDLSTAVAAVLAGRLPVAEQKPGIGCSIKWRPGNAPEDL</sequence>
<accession>A0A3M8QSG5</accession>
<dbReference type="InterPro" id="IPR047262">
    <property type="entry name" value="PRX-like1"/>
</dbReference>
<dbReference type="GO" id="GO:0016209">
    <property type="term" value="F:antioxidant activity"/>
    <property type="evidence" value="ECO:0007669"/>
    <property type="project" value="InterPro"/>
</dbReference>
<evidence type="ECO:0000313" key="2">
    <source>
        <dbReference type="EMBL" id="RNF59243.1"/>
    </source>
</evidence>
<protein>
    <submittedName>
        <fullName evidence="2">Thioredoxin family protein</fullName>
    </submittedName>
</protein>
<dbReference type="GO" id="GO:0016491">
    <property type="term" value="F:oxidoreductase activity"/>
    <property type="evidence" value="ECO:0007669"/>
    <property type="project" value="InterPro"/>
</dbReference>
<dbReference type="InterPro" id="IPR000866">
    <property type="entry name" value="AhpC/TSA"/>
</dbReference>
<dbReference type="PROSITE" id="PS51352">
    <property type="entry name" value="THIOREDOXIN_2"/>
    <property type="match status" value="1"/>
</dbReference>
<reference evidence="2" key="1">
    <citation type="submission" date="2018-10" db="EMBL/GenBank/DDBJ databases">
        <title>Acidithiobacillus sulfuriphilus sp. nov.: an extremely acidophilic sulfur-oxidizing chemolithotroph isolated from a neutral pH environment.</title>
        <authorList>
            <person name="Falagan C."/>
            <person name="Moya-Beltran A."/>
            <person name="Quatrini R."/>
            <person name="Johnson D.B."/>
        </authorList>
    </citation>
    <scope>NUCLEOTIDE SEQUENCE [LARGE SCALE GENOMIC DNA]</scope>
    <source>
        <strain evidence="2">CJ-2</strain>
    </source>
</reference>
<name>A0A3M8QSG5_9PROT</name>
<dbReference type="OrthoDB" id="5292926at2"/>
<proteinExistence type="predicted"/>
<comment type="caution">
    <text evidence="2">The sequence shown here is derived from an EMBL/GenBank/DDBJ whole genome shotgun (WGS) entry which is preliminary data.</text>
</comment>
<dbReference type="Gene3D" id="3.40.30.10">
    <property type="entry name" value="Glutaredoxin"/>
    <property type="match status" value="1"/>
</dbReference>
<dbReference type="PANTHER" id="PTHR43640">
    <property type="entry name" value="OS07G0260300 PROTEIN"/>
    <property type="match status" value="1"/>
</dbReference>
<dbReference type="PANTHER" id="PTHR43640:SF1">
    <property type="entry name" value="THIOREDOXIN-DEPENDENT PEROXIREDOXIN"/>
    <property type="match status" value="1"/>
</dbReference>
<gene>
    <name evidence="2" type="ORF">EC580_12080</name>
</gene>
<dbReference type="AlphaFoldDB" id="A0A3M8QSG5"/>
<dbReference type="InterPro" id="IPR036249">
    <property type="entry name" value="Thioredoxin-like_sf"/>
</dbReference>
<dbReference type="CDD" id="cd02969">
    <property type="entry name" value="PRX_like1"/>
    <property type="match status" value="1"/>
</dbReference>
<feature type="domain" description="Thioredoxin" evidence="1">
    <location>
        <begin position="8"/>
        <end position="163"/>
    </location>
</feature>
<dbReference type="InterPro" id="IPR013766">
    <property type="entry name" value="Thioredoxin_domain"/>
</dbReference>